<feature type="transmembrane region" description="Helical" evidence="1">
    <location>
        <begin position="79"/>
        <end position="100"/>
    </location>
</feature>
<evidence type="ECO:0000313" key="4">
    <source>
        <dbReference type="Proteomes" id="UP001220324"/>
    </source>
</evidence>
<keyword evidence="4" id="KW-1185">Reference proteome</keyword>
<keyword evidence="1" id="KW-0812">Transmembrane</keyword>
<proteinExistence type="predicted"/>
<dbReference type="AlphaFoldDB" id="A0AAD6GFN2"/>
<dbReference type="InterPro" id="IPR056119">
    <property type="entry name" value="DUF7702"/>
</dbReference>
<dbReference type="PANTHER" id="PTHR42109:SF2">
    <property type="entry name" value="INTEGRAL MEMBRANE PROTEIN"/>
    <property type="match status" value="1"/>
</dbReference>
<evidence type="ECO:0000313" key="3">
    <source>
        <dbReference type="EMBL" id="KAJ5540436.1"/>
    </source>
</evidence>
<protein>
    <recommendedName>
        <fullName evidence="2">DUF7702 domain-containing protein</fullName>
    </recommendedName>
</protein>
<gene>
    <name evidence="3" type="ORF">N7494_005512</name>
</gene>
<accession>A0AAD6GFN2</accession>
<organism evidence="3 4">
    <name type="scientific">Penicillium frequentans</name>
    <dbReference type="NCBI Taxonomy" id="3151616"/>
    <lineage>
        <taxon>Eukaryota</taxon>
        <taxon>Fungi</taxon>
        <taxon>Dikarya</taxon>
        <taxon>Ascomycota</taxon>
        <taxon>Pezizomycotina</taxon>
        <taxon>Eurotiomycetes</taxon>
        <taxon>Eurotiomycetidae</taxon>
        <taxon>Eurotiales</taxon>
        <taxon>Aspergillaceae</taxon>
        <taxon>Penicillium</taxon>
    </lineage>
</organism>
<sequence length="161" mass="17636">MSPRISQGLRFSRLLSLVGISLTVTGGALEGSDDTSDVLIGLKLVKAGYSIVVAFAAILLAFQAYFWTQYSLFSKTSRMILKAMVFGTQFVVVRITYLFLSVFHTSDLRWKPLLGPIAPFLVMGLLMEYFVACIYLITGIVIPAKAIPAAKDISLSEKETS</sequence>
<keyword evidence="1" id="KW-0472">Membrane</keyword>
<feature type="transmembrane region" description="Helical" evidence="1">
    <location>
        <begin position="120"/>
        <end position="142"/>
    </location>
</feature>
<dbReference type="PANTHER" id="PTHR42109">
    <property type="entry name" value="UNPLACED GENOMIC SCAFFOLD UM_SCAF_CONTIG_1.265, WHOLE GENOME SHOTGUN SEQUENCE"/>
    <property type="match status" value="1"/>
</dbReference>
<keyword evidence="1" id="KW-1133">Transmembrane helix</keyword>
<evidence type="ECO:0000256" key="1">
    <source>
        <dbReference type="SAM" id="Phobius"/>
    </source>
</evidence>
<name>A0AAD6GFN2_9EURO</name>
<dbReference type="Proteomes" id="UP001220324">
    <property type="component" value="Unassembled WGS sequence"/>
</dbReference>
<reference evidence="3 4" key="1">
    <citation type="journal article" date="2023" name="IMA Fungus">
        <title>Comparative genomic study of the Penicillium genus elucidates a diverse pangenome and 15 lateral gene transfer events.</title>
        <authorList>
            <person name="Petersen C."/>
            <person name="Sorensen T."/>
            <person name="Nielsen M.R."/>
            <person name="Sondergaard T.E."/>
            <person name="Sorensen J.L."/>
            <person name="Fitzpatrick D.A."/>
            <person name="Frisvad J.C."/>
            <person name="Nielsen K.L."/>
        </authorList>
    </citation>
    <scope>NUCLEOTIDE SEQUENCE [LARGE SCALE GENOMIC DNA]</scope>
    <source>
        <strain evidence="3 4">IBT 35679</strain>
    </source>
</reference>
<comment type="caution">
    <text evidence="3">The sequence shown here is derived from an EMBL/GenBank/DDBJ whole genome shotgun (WGS) entry which is preliminary data.</text>
</comment>
<evidence type="ECO:0000259" key="2">
    <source>
        <dbReference type="Pfam" id="PF24800"/>
    </source>
</evidence>
<feature type="transmembrane region" description="Helical" evidence="1">
    <location>
        <begin position="47"/>
        <end position="67"/>
    </location>
</feature>
<dbReference type="EMBL" id="JAQIZZ010000005">
    <property type="protein sequence ID" value="KAJ5540436.1"/>
    <property type="molecule type" value="Genomic_DNA"/>
</dbReference>
<feature type="domain" description="DUF7702" evidence="2">
    <location>
        <begin position="9"/>
        <end position="141"/>
    </location>
</feature>
<dbReference type="Pfam" id="PF24800">
    <property type="entry name" value="DUF7702"/>
    <property type="match status" value="1"/>
</dbReference>